<dbReference type="EMBL" id="KZ613949">
    <property type="protein sequence ID" value="PMD37556.1"/>
    <property type="molecule type" value="Genomic_DNA"/>
</dbReference>
<keyword evidence="4" id="KW-1185">Reference proteome</keyword>
<dbReference type="InterPro" id="IPR050300">
    <property type="entry name" value="GDXG_lipolytic_enzyme"/>
</dbReference>
<dbReference type="InterPro" id="IPR013094">
    <property type="entry name" value="AB_hydrolase_3"/>
</dbReference>
<reference evidence="3 4" key="1">
    <citation type="submission" date="2016-04" db="EMBL/GenBank/DDBJ databases">
        <title>A degradative enzymes factory behind the ericoid mycorrhizal symbiosis.</title>
        <authorList>
            <consortium name="DOE Joint Genome Institute"/>
            <person name="Martino E."/>
            <person name="Morin E."/>
            <person name="Grelet G."/>
            <person name="Kuo A."/>
            <person name="Kohler A."/>
            <person name="Daghino S."/>
            <person name="Barry K."/>
            <person name="Choi C."/>
            <person name="Cichocki N."/>
            <person name="Clum A."/>
            <person name="Copeland A."/>
            <person name="Hainaut M."/>
            <person name="Haridas S."/>
            <person name="Labutti K."/>
            <person name="Lindquist E."/>
            <person name="Lipzen A."/>
            <person name="Khouja H.-R."/>
            <person name="Murat C."/>
            <person name="Ohm R."/>
            <person name="Olson A."/>
            <person name="Spatafora J."/>
            <person name="Veneault-Fourrey C."/>
            <person name="Henrissat B."/>
            <person name="Grigoriev I."/>
            <person name="Martin F."/>
            <person name="Perotto S."/>
        </authorList>
    </citation>
    <scope>NUCLEOTIDE SEQUENCE [LARGE SCALE GENOMIC DNA]</scope>
    <source>
        <strain evidence="3 4">F</strain>
    </source>
</reference>
<evidence type="ECO:0000313" key="3">
    <source>
        <dbReference type="EMBL" id="PMD37556.1"/>
    </source>
</evidence>
<dbReference type="SUPFAM" id="SSF53474">
    <property type="entry name" value="alpha/beta-Hydrolases"/>
    <property type="match status" value="1"/>
</dbReference>
<dbReference type="Proteomes" id="UP000235786">
    <property type="component" value="Unassembled WGS sequence"/>
</dbReference>
<organism evidence="3 4">
    <name type="scientific">Hyaloscypha variabilis (strain UAMH 11265 / GT02V1 / F)</name>
    <name type="common">Meliniomyces variabilis</name>
    <dbReference type="NCBI Taxonomy" id="1149755"/>
    <lineage>
        <taxon>Eukaryota</taxon>
        <taxon>Fungi</taxon>
        <taxon>Dikarya</taxon>
        <taxon>Ascomycota</taxon>
        <taxon>Pezizomycotina</taxon>
        <taxon>Leotiomycetes</taxon>
        <taxon>Helotiales</taxon>
        <taxon>Hyaloscyphaceae</taxon>
        <taxon>Hyaloscypha</taxon>
        <taxon>Hyaloscypha variabilis</taxon>
    </lineage>
</organism>
<sequence>MTKSDITFDPSLFDPSTVPQATSQINAYLIAKSLSAPKGQQWWDIGAGEFRRLQLEGKTSWPAPTYRAPNGSYIQIKSRDNYREIKCRLIPPPSLKPDGVFYYIHGGGHVLAHCDWSDELLEAISKATNLTVISPEYRLAPEHPYPRGSQDVFDVAEYLVDNSLTIYGGPLKFIGGESAGSLLSMLTFLHLVESRPTFSFQGATFIYGLFDWSFSPSCNDWSTPLIMKNENVKRFGEAYLGDRSMEQRRNPAISPIYHPLFRYPGSQIASLEDLKTETQKKRPKLPPALFLCGTLDPVIDDTILMSFKWQVAGGEALVKLIPGGPHGFQLFPLEQFEPVVIGRNILLDFLKEKL</sequence>
<dbReference type="GO" id="GO:0016787">
    <property type="term" value="F:hydrolase activity"/>
    <property type="evidence" value="ECO:0007669"/>
    <property type="project" value="UniProtKB-KW"/>
</dbReference>
<evidence type="ECO:0000256" key="1">
    <source>
        <dbReference type="ARBA" id="ARBA00022801"/>
    </source>
</evidence>
<accession>A0A2J6RGB3</accession>
<protein>
    <submittedName>
        <fullName evidence="3">Esterase/lipase/thioesterase</fullName>
    </submittedName>
</protein>
<feature type="domain" description="Alpha/beta hydrolase fold-3" evidence="2">
    <location>
        <begin position="102"/>
        <end position="329"/>
    </location>
</feature>
<dbReference type="Gene3D" id="3.40.50.1820">
    <property type="entry name" value="alpha/beta hydrolase"/>
    <property type="match status" value="1"/>
</dbReference>
<dbReference type="PANTHER" id="PTHR48081">
    <property type="entry name" value="AB HYDROLASE SUPERFAMILY PROTEIN C4A8.06C"/>
    <property type="match status" value="1"/>
</dbReference>
<dbReference type="OrthoDB" id="408631at2759"/>
<name>A0A2J6RGB3_HYAVF</name>
<proteinExistence type="predicted"/>
<dbReference type="STRING" id="1149755.A0A2J6RGB3"/>
<dbReference type="PANTHER" id="PTHR48081:SF8">
    <property type="entry name" value="ALPHA_BETA HYDROLASE FOLD-3 DOMAIN-CONTAINING PROTEIN-RELATED"/>
    <property type="match status" value="1"/>
</dbReference>
<dbReference type="AlphaFoldDB" id="A0A2J6RGB3"/>
<dbReference type="InterPro" id="IPR029058">
    <property type="entry name" value="AB_hydrolase_fold"/>
</dbReference>
<evidence type="ECO:0000313" key="4">
    <source>
        <dbReference type="Proteomes" id="UP000235786"/>
    </source>
</evidence>
<dbReference type="Pfam" id="PF07859">
    <property type="entry name" value="Abhydrolase_3"/>
    <property type="match status" value="1"/>
</dbReference>
<evidence type="ECO:0000259" key="2">
    <source>
        <dbReference type="Pfam" id="PF07859"/>
    </source>
</evidence>
<gene>
    <name evidence="3" type="ORF">L207DRAFT_463912</name>
</gene>
<keyword evidence="1" id="KW-0378">Hydrolase</keyword>